<evidence type="ECO:0000313" key="2">
    <source>
        <dbReference type="EMBL" id="KAG5931093.1"/>
    </source>
</evidence>
<dbReference type="Proteomes" id="UP000706124">
    <property type="component" value="Unassembled WGS sequence"/>
</dbReference>
<comment type="caution">
    <text evidence="2">The sequence shown here is derived from an EMBL/GenBank/DDBJ whole genome shotgun (WGS) entry which is preliminary data.</text>
</comment>
<gene>
    <name evidence="2" type="ORF">E4U60_006503</name>
</gene>
<reference evidence="2 3" key="1">
    <citation type="journal article" date="2020" name="bioRxiv">
        <title>Whole genome comparisons of ergot fungi reveals the divergence and evolution of species within the genus Claviceps are the result of varying mechanisms driving genome evolution and host range expansion.</title>
        <authorList>
            <person name="Wyka S.A."/>
            <person name="Mondo S.J."/>
            <person name="Liu M."/>
            <person name="Dettman J."/>
            <person name="Nalam V."/>
            <person name="Broders K.D."/>
        </authorList>
    </citation>
    <scope>NUCLEOTIDE SEQUENCE [LARGE SCALE GENOMIC DNA]</scope>
    <source>
        <strain evidence="2 3">CCC 1485</strain>
    </source>
</reference>
<proteinExistence type="predicted"/>
<feature type="region of interest" description="Disordered" evidence="1">
    <location>
        <begin position="52"/>
        <end position="74"/>
    </location>
</feature>
<organism evidence="2 3">
    <name type="scientific">Claviceps pazoutovae</name>
    <dbReference type="NCBI Taxonomy" id="1649127"/>
    <lineage>
        <taxon>Eukaryota</taxon>
        <taxon>Fungi</taxon>
        <taxon>Dikarya</taxon>
        <taxon>Ascomycota</taxon>
        <taxon>Pezizomycotina</taxon>
        <taxon>Sordariomycetes</taxon>
        <taxon>Hypocreomycetidae</taxon>
        <taxon>Hypocreales</taxon>
        <taxon>Clavicipitaceae</taxon>
        <taxon>Claviceps</taxon>
    </lineage>
</organism>
<name>A0A9P7SEK7_9HYPO</name>
<evidence type="ECO:0000256" key="1">
    <source>
        <dbReference type="SAM" id="MobiDB-lite"/>
    </source>
</evidence>
<sequence>MSGNRTVGAISDSKGPTAIGASIRGGSRKWWQLGGEDVSHLPIDADHGLLSSMSSLEEASKQQNKTESRPIAPEAQEVYKPVDGFEGAHRFDPAAKWTDEEEQALVRKVRFPMNRLSSLNNVLGINSL</sequence>
<dbReference type="AlphaFoldDB" id="A0A9P7SEK7"/>
<evidence type="ECO:0000313" key="3">
    <source>
        <dbReference type="Proteomes" id="UP000706124"/>
    </source>
</evidence>
<keyword evidence="3" id="KW-1185">Reference proteome</keyword>
<feature type="region of interest" description="Disordered" evidence="1">
    <location>
        <begin position="1"/>
        <end position="21"/>
    </location>
</feature>
<accession>A0A9P7SEK7</accession>
<protein>
    <submittedName>
        <fullName evidence="2">Uncharacterized protein</fullName>
    </submittedName>
</protein>
<dbReference type="EMBL" id="SRPO01000630">
    <property type="protein sequence ID" value="KAG5931093.1"/>
    <property type="molecule type" value="Genomic_DNA"/>
</dbReference>
<feature type="compositionally biased region" description="Basic and acidic residues" evidence="1">
    <location>
        <begin position="58"/>
        <end position="68"/>
    </location>
</feature>
<dbReference type="OrthoDB" id="1935484at2759"/>